<evidence type="ECO:0000256" key="8">
    <source>
        <dbReference type="ARBA" id="ARBA00022683"/>
    </source>
</evidence>
<evidence type="ECO:0000256" key="11">
    <source>
        <dbReference type="ARBA" id="ARBA00023136"/>
    </source>
</evidence>
<dbReference type="PANTHER" id="PTHR30181:SF2">
    <property type="entry name" value="PTS SYSTEM MANNITOL-SPECIFIC EIICBA COMPONENT"/>
    <property type="match status" value="1"/>
</dbReference>
<comment type="subcellular location">
    <subcellularLocation>
        <location evidence="2">Cell membrane</location>
        <topology evidence="2">Multi-pass membrane protein</topology>
    </subcellularLocation>
</comment>
<accession>A0A0R1W3P2</accession>
<name>A0A0R1W3P2_9LACO</name>
<protein>
    <submittedName>
        <fullName evidence="14">PTS system mannitol-specific transporter subunit IIBC</fullName>
    </submittedName>
</protein>
<keyword evidence="5" id="KW-0597">Phosphoprotein</keyword>
<dbReference type="SUPFAM" id="SSF52794">
    <property type="entry name" value="PTS system IIB component-like"/>
    <property type="match status" value="1"/>
</dbReference>
<keyword evidence="7" id="KW-0808">Transferase</keyword>
<proteinExistence type="predicted"/>
<keyword evidence="10 12" id="KW-1133">Transmembrane helix</keyword>
<evidence type="ECO:0000256" key="2">
    <source>
        <dbReference type="ARBA" id="ARBA00004651"/>
    </source>
</evidence>
<dbReference type="PATRIC" id="fig|1423807.3.peg.1224"/>
<dbReference type="InterPro" id="IPR003352">
    <property type="entry name" value="PTS_EIIC"/>
</dbReference>
<dbReference type="eggNOG" id="COG2213">
    <property type="taxonomic scope" value="Bacteria"/>
</dbReference>
<feature type="transmembrane region" description="Helical" evidence="12">
    <location>
        <begin position="135"/>
        <end position="159"/>
    </location>
</feature>
<feature type="domain" description="PTS EIIC type-2" evidence="13">
    <location>
        <begin position="14"/>
        <end position="333"/>
    </location>
</feature>
<keyword evidence="9 12" id="KW-0812">Transmembrane</keyword>
<keyword evidence="15" id="KW-1185">Reference proteome</keyword>
<feature type="transmembrane region" description="Helical" evidence="12">
    <location>
        <begin position="215"/>
        <end position="236"/>
    </location>
</feature>
<dbReference type="InterPro" id="IPR013014">
    <property type="entry name" value="PTS_EIIC_2"/>
</dbReference>
<dbReference type="PROSITE" id="PS51104">
    <property type="entry name" value="PTS_EIIC_TYPE_2"/>
    <property type="match status" value="1"/>
</dbReference>
<dbReference type="InterPro" id="IPR050893">
    <property type="entry name" value="Sugar_PTS"/>
</dbReference>
<evidence type="ECO:0000256" key="1">
    <source>
        <dbReference type="ARBA" id="ARBA00002434"/>
    </source>
</evidence>
<comment type="caution">
    <text evidence="14">The sequence shown here is derived from an EMBL/GenBank/DDBJ whole genome shotgun (WGS) entry which is preliminary data.</text>
</comment>
<evidence type="ECO:0000256" key="4">
    <source>
        <dbReference type="ARBA" id="ARBA00022475"/>
    </source>
</evidence>
<keyword evidence="3" id="KW-0813">Transport</keyword>
<feature type="transmembrane region" description="Helical" evidence="12">
    <location>
        <begin position="271"/>
        <end position="293"/>
    </location>
</feature>
<evidence type="ECO:0000256" key="9">
    <source>
        <dbReference type="ARBA" id="ARBA00022692"/>
    </source>
</evidence>
<gene>
    <name evidence="14" type="ORF">FD16_GL001202</name>
</gene>
<feature type="transmembrane region" description="Helical" evidence="12">
    <location>
        <begin position="12"/>
        <end position="35"/>
    </location>
</feature>
<feature type="transmembrane region" description="Helical" evidence="12">
    <location>
        <begin position="171"/>
        <end position="195"/>
    </location>
</feature>
<dbReference type="GO" id="GO:0009401">
    <property type="term" value="P:phosphoenolpyruvate-dependent sugar phosphotransferase system"/>
    <property type="evidence" value="ECO:0007669"/>
    <property type="project" value="UniProtKB-KW"/>
</dbReference>
<dbReference type="EMBL" id="AZGF01000028">
    <property type="protein sequence ID" value="KRM10500.1"/>
    <property type="molecule type" value="Genomic_DNA"/>
</dbReference>
<dbReference type="Proteomes" id="UP000051820">
    <property type="component" value="Unassembled WGS sequence"/>
</dbReference>
<dbReference type="OrthoDB" id="9814222at2"/>
<dbReference type="Gene3D" id="3.40.50.2300">
    <property type="match status" value="1"/>
</dbReference>
<evidence type="ECO:0000256" key="5">
    <source>
        <dbReference type="ARBA" id="ARBA00022553"/>
    </source>
</evidence>
<dbReference type="InterPro" id="IPR036095">
    <property type="entry name" value="PTS_EIIB-like_sf"/>
</dbReference>
<feature type="transmembrane region" description="Helical" evidence="12">
    <location>
        <begin position="50"/>
        <end position="69"/>
    </location>
</feature>
<dbReference type="STRING" id="1423807.FD16_GL001202"/>
<keyword evidence="11 12" id="KW-0472">Membrane</keyword>
<evidence type="ECO:0000313" key="14">
    <source>
        <dbReference type="EMBL" id="KRM10500.1"/>
    </source>
</evidence>
<evidence type="ECO:0000256" key="12">
    <source>
        <dbReference type="SAM" id="Phobius"/>
    </source>
</evidence>
<feature type="transmembrane region" description="Helical" evidence="12">
    <location>
        <begin position="81"/>
        <end position="105"/>
    </location>
</feature>
<dbReference type="GO" id="GO:0090563">
    <property type="term" value="F:protein-phosphocysteine-sugar phosphotransferase activity"/>
    <property type="evidence" value="ECO:0007669"/>
    <property type="project" value="TreeGrafter"/>
</dbReference>
<dbReference type="GO" id="GO:0008982">
    <property type="term" value="F:protein-N(PI)-phosphohistidine-sugar phosphotransferase activity"/>
    <property type="evidence" value="ECO:0007669"/>
    <property type="project" value="InterPro"/>
</dbReference>
<dbReference type="AlphaFoldDB" id="A0A0R1W3P2"/>
<dbReference type="PANTHER" id="PTHR30181">
    <property type="entry name" value="MANNITOL PERMEASE IIC COMPONENT"/>
    <property type="match status" value="1"/>
</dbReference>
<evidence type="ECO:0000256" key="7">
    <source>
        <dbReference type="ARBA" id="ARBA00022679"/>
    </source>
</evidence>
<keyword evidence="8" id="KW-0598">Phosphotransferase system</keyword>
<evidence type="ECO:0000313" key="15">
    <source>
        <dbReference type="Proteomes" id="UP000051820"/>
    </source>
</evidence>
<feature type="transmembrane region" description="Helical" evidence="12">
    <location>
        <begin position="313"/>
        <end position="340"/>
    </location>
</feature>
<dbReference type="RefSeq" id="WP_010622620.1">
    <property type="nucleotide sequence ID" value="NZ_AZGF01000028.1"/>
</dbReference>
<sequence>MKQLSTIRQQIMAIGTILTDMVMPNIGAFIAWGLLSAMFSSSGWFPNSQLNQIATLMGQYILPILLAATGGRIKGGQRGSLVASIATIGLICGMKDSALLGAMIIGPTVGWMMRTTDTSLRKHVNQGFELLVNNFSAAIIGMFTSLVAYFLLAPAIAWISQALATATNWLFAKHLLAFTNVIIEPAKVFFLNNAINHGILNPLGTNQAMVSGHSILFLLETNPGPGIGLLLAFVLLGQHRARKFAGNALIIHALGGIHEVYFPYVLKHPQLLLSVICGGVTGTFTFSMMHVGLRADPSPGSIITILLLTPSGWHNYLGVIAGILTSTLVSFTITAVWLIVIAPKSNHRNANDVKLATTSNHVIVTGEAGMGSPSMGARILHDKLRRVGHNEFAITSEPINRLQNTANATIFVRHEWLQLVQVAAPDAHAIISINNYLNTPEYDQFVNEQNDIAKALGALE</sequence>
<evidence type="ECO:0000256" key="6">
    <source>
        <dbReference type="ARBA" id="ARBA00022597"/>
    </source>
</evidence>
<dbReference type="GO" id="GO:0005886">
    <property type="term" value="C:plasma membrane"/>
    <property type="evidence" value="ECO:0007669"/>
    <property type="project" value="UniProtKB-SubCell"/>
</dbReference>
<dbReference type="Pfam" id="PF02378">
    <property type="entry name" value="PTS_EIIC"/>
    <property type="match status" value="1"/>
</dbReference>
<keyword evidence="4" id="KW-1003">Cell membrane</keyword>
<organism evidence="14 15">
    <name type="scientific">Paucilactobacillus suebicus DSM 5007 = KCTC 3549</name>
    <dbReference type="NCBI Taxonomy" id="1423807"/>
    <lineage>
        <taxon>Bacteria</taxon>
        <taxon>Bacillati</taxon>
        <taxon>Bacillota</taxon>
        <taxon>Bacilli</taxon>
        <taxon>Lactobacillales</taxon>
        <taxon>Lactobacillaceae</taxon>
        <taxon>Paucilactobacillus</taxon>
    </lineage>
</organism>
<evidence type="ECO:0000256" key="10">
    <source>
        <dbReference type="ARBA" id="ARBA00022989"/>
    </source>
</evidence>
<keyword evidence="6" id="KW-0762">Sugar transport</keyword>
<reference evidence="14 15" key="1">
    <citation type="journal article" date="2015" name="Genome Announc.">
        <title>Expanding the biotechnology potential of lactobacilli through comparative genomics of 213 strains and associated genera.</title>
        <authorList>
            <person name="Sun Z."/>
            <person name="Harris H.M."/>
            <person name="McCann A."/>
            <person name="Guo C."/>
            <person name="Argimon S."/>
            <person name="Zhang W."/>
            <person name="Yang X."/>
            <person name="Jeffery I.B."/>
            <person name="Cooney J.C."/>
            <person name="Kagawa T.F."/>
            <person name="Liu W."/>
            <person name="Song Y."/>
            <person name="Salvetti E."/>
            <person name="Wrobel A."/>
            <person name="Rasinkangas P."/>
            <person name="Parkhill J."/>
            <person name="Rea M.C."/>
            <person name="O'Sullivan O."/>
            <person name="Ritari J."/>
            <person name="Douillard F.P."/>
            <person name="Paul Ross R."/>
            <person name="Yang R."/>
            <person name="Briner A.E."/>
            <person name="Felis G.E."/>
            <person name="de Vos W.M."/>
            <person name="Barrangou R."/>
            <person name="Klaenhammer T.R."/>
            <person name="Caufield P.W."/>
            <person name="Cui Y."/>
            <person name="Zhang H."/>
            <person name="O'Toole P.W."/>
        </authorList>
    </citation>
    <scope>NUCLEOTIDE SEQUENCE [LARGE SCALE GENOMIC DNA]</scope>
    <source>
        <strain evidence="14 15">DSM 5007</strain>
    </source>
</reference>
<comment type="function">
    <text evidence="1">The phosphoenolpyruvate-dependent sugar phosphotransferase system (sugar PTS), a major carbohydrate active transport system, catalyzes the phosphorylation of incoming sugar substrates concomitantly with their translocation across the cell membrane. The enzyme II CmtAB PTS system is involved in D-mannitol transport.</text>
</comment>
<evidence type="ECO:0000259" key="13">
    <source>
        <dbReference type="PROSITE" id="PS51104"/>
    </source>
</evidence>
<evidence type="ECO:0000256" key="3">
    <source>
        <dbReference type="ARBA" id="ARBA00022448"/>
    </source>
</evidence>